<evidence type="ECO:0000256" key="1">
    <source>
        <dbReference type="SAM" id="MobiDB-lite"/>
    </source>
</evidence>
<dbReference type="EMBL" id="CP003989">
    <property type="protein sequence ID" value="AGA33528.1"/>
    <property type="molecule type" value="Genomic_DNA"/>
</dbReference>
<reference evidence="2" key="1">
    <citation type="submission" date="2015-12" db="EMBL/GenBank/DDBJ databases">
        <authorList>
            <person name="Tikhonova T.V."/>
            <person name="Pavlov A.R."/>
            <person name="Beletsky A.V."/>
            <person name="Mardanov A.V."/>
            <person name="Sorokin D.Y."/>
            <person name="Ravin N.V."/>
            <person name="Popov V.O."/>
        </authorList>
    </citation>
    <scope>NUCLEOTIDE SEQUENCE</scope>
    <source>
        <strain evidence="2">DSM 14787</strain>
    </source>
</reference>
<gene>
    <name evidence="2" type="ordered locus">TVNIR_1867</name>
</gene>
<protein>
    <submittedName>
        <fullName evidence="2">Uncharacterized protein</fullName>
    </submittedName>
</protein>
<evidence type="ECO:0000313" key="2">
    <source>
        <dbReference type="EMBL" id="AGA33528.1"/>
    </source>
</evidence>
<dbReference type="STRING" id="1255043.TVNIR_1867"/>
<feature type="compositionally biased region" description="Polar residues" evidence="1">
    <location>
        <begin position="1"/>
        <end position="17"/>
    </location>
</feature>
<evidence type="ECO:0000313" key="3">
    <source>
        <dbReference type="Proteomes" id="UP000010809"/>
    </source>
</evidence>
<dbReference type="Proteomes" id="UP000010809">
    <property type="component" value="Chromosome"/>
</dbReference>
<keyword evidence="3" id="KW-1185">Reference proteome</keyword>
<accession>L0DWV7</accession>
<feature type="region of interest" description="Disordered" evidence="1">
    <location>
        <begin position="1"/>
        <end position="22"/>
    </location>
</feature>
<organism evidence="2 3">
    <name type="scientific">Thioalkalivibrio nitratireducens (strain DSM 14787 / UNIQEM 213 / ALEN2)</name>
    <dbReference type="NCBI Taxonomy" id="1255043"/>
    <lineage>
        <taxon>Bacteria</taxon>
        <taxon>Pseudomonadati</taxon>
        <taxon>Pseudomonadota</taxon>
        <taxon>Gammaproteobacteria</taxon>
        <taxon>Chromatiales</taxon>
        <taxon>Ectothiorhodospiraceae</taxon>
        <taxon>Thioalkalivibrio</taxon>
    </lineage>
</organism>
<proteinExistence type="predicted"/>
<dbReference type="HOGENOM" id="CLU_2541533_0_0_6"/>
<dbReference type="AlphaFoldDB" id="L0DWV7"/>
<sequence>MSRSRFTTSLTGSSIPRTGSAVPAGVPTCTCGAPGTPADCQDPASHGKHGQTRKKGLIRFIFRGFRVLPWLYFRASSLPDLGC</sequence>
<dbReference type="KEGG" id="tni:TVNIR_1867"/>
<dbReference type="PATRIC" id="fig|1255043.3.peg.1890"/>
<name>L0DWV7_THIND</name>